<feature type="region of interest" description="Disordered" evidence="5">
    <location>
        <begin position="322"/>
        <end position="343"/>
    </location>
</feature>
<dbReference type="InParanoid" id="A0A2K1QLF9"/>
<name>A0A2K1QLF9_9PEZI</name>
<evidence type="ECO:0000256" key="1">
    <source>
        <dbReference type="ARBA" id="ARBA00004141"/>
    </source>
</evidence>
<dbReference type="AlphaFoldDB" id="A0A2K1QLF9"/>
<evidence type="ECO:0000256" key="6">
    <source>
        <dbReference type="SAM" id="Phobius"/>
    </source>
</evidence>
<dbReference type="STRING" id="2082308.A0A2K1QLF9"/>
<dbReference type="SUPFAM" id="SSF81321">
    <property type="entry name" value="Family A G protein-coupled receptor-like"/>
    <property type="match status" value="1"/>
</dbReference>
<feature type="transmembrane region" description="Helical" evidence="6">
    <location>
        <begin position="292"/>
        <end position="314"/>
    </location>
</feature>
<feature type="compositionally biased region" description="Basic and acidic residues" evidence="5">
    <location>
        <begin position="474"/>
        <end position="485"/>
    </location>
</feature>
<accession>A0A2K1QLF9</accession>
<keyword evidence="3 6" id="KW-1133">Transmembrane helix</keyword>
<dbReference type="GO" id="GO:0004930">
    <property type="term" value="F:G protein-coupled receptor activity"/>
    <property type="evidence" value="ECO:0007669"/>
    <property type="project" value="TreeGrafter"/>
</dbReference>
<evidence type="ECO:0000256" key="4">
    <source>
        <dbReference type="ARBA" id="ARBA00023136"/>
    </source>
</evidence>
<dbReference type="GO" id="GO:0007189">
    <property type="term" value="P:adenylate cyclase-activating G protein-coupled receptor signaling pathway"/>
    <property type="evidence" value="ECO:0007669"/>
    <property type="project" value="TreeGrafter"/>
</dbReference>
<comment type="caution">
    <text evidence="8">The sequence shown here is derived from an EMBL/GenBank/DDBJ whole genome shotgun (WGS) entry which is preliminary data.</text>
</comment>
<evidence type="ECO:0000256" key="5">
    <source>
        <dbReference type="SAM" id="MobiDB-lite"/>
    </source>
</evidence>
<sequence>MPLSNAGTGSSFAALTTNATNPYFAYPFSLAKLPPELEKGLAAPALMGLLSLISSFCLLCFLFSKFFAWKKSAKTYLSYNQYLILFINLLVADFQQALAFVISFHWMQMDSILAPSPACFAQGWFLNIGDVSSGLFVLFIALHTFYTTVVGRRLEYRIFLSLILSTWALALLLTSIGPGIYGRTYFVRTGAWCWVSALYETERLALHYIWIFLVQFSSMITYLCLLVHIKTTVKRTMSIVMANQSQSVTHRKINRAARSMVLYPVFYILLTLPLSAGRMWSLAHHGAFLPNSYLLVAGTLMSSSGFVDACLYALTRRQLMQTDSTKDKGDATPAGGSTLKSRAQSVVHAVVKRPGMARSKTYDVPSTIAHEEKVDQGIRVQHRVSVAVAQGEYLRSQSLATVTAQKTERREKRGSSVAVLPKHGFGEGWRRGSEASEASTGGGSGISVEDRVERAGERMMSIGVVDDSWEQGGDLEKGGAEEREK</sequence>
<feature type="transmembrane region" description="Helical" evidence="6">
    <location>
        <begin position="208"/>
        <end position="229"/>
    </location>
</feature>
<dbReference type="PANTHER" id="PTHR23112">
    <property type="entry name" value="G PROTEIN-COUPLED RECEPTOR 157-RELATED"/>
    <property type="match status" value="1"/>
</dbReference>
<gene>
    <name evidence="8" type="ORF">CAC42_4407</name>
</gene>
<keyword evidence="4 6" id="KW-0472">Membrane</keyword>
<evidence type="ECO:0000256" key="2">
    <source>
        <dbReference type="ARBA" id="ARBA00022692"/>
    </source>
</evidence>
<feature type="domain" description="G protein-coupled receptor GPR1/2/3 C-terminal" evidence="7">
    <location>
        <begin position="250"/>
        <end position="319"/>
    </location>
</feature>
<organism evidence="8 9">
    <name type="scientific">Sphaceloma murrayae</name>
    <dbReference type="NCBI Taxonomy" id="2082308"/>
    <lineage>
        <taxon>Eukaryota</taxon>
        <taxon>Fungi</taxon>
        <taxon>Dikarya</taxon>
        <taxon>Ascomycota</taxon>
        <taxon>Pezizomycotina</taxon>
        <taxon>Dothideomycetes</taxon>
        <taxon>Dothideomycetidae</taxon>
        <taxon>Myriangiales</taxon>
        <taxon>Elsinoaceae</taxon>
        <taxon>Sphaceloma</taxon>
    </lineage>
</organism>
<keyword evidence="2 6" id="KW-0812">Transmembrane</keyword>
<comment type="subcellular location">
    <subcellularLocation>
        <location evidence="1">Membrane</location>
        <topology evidence="1">Multi-pass membrane protein</topology>
    </subcellularLocation>
</comment>
<dbReference type="OrthoDB" id="100006at2759"/>
<dbReference type="Pfam" id="PF11970">
    <property type="entry name" value="GPR_Gpa2_C"/>
    <property type="match status" value="1"/>
</dbReference>
<feature type="region of interest" description="Disordered" evidence="5">
    <location>
        <begin position="407"/>
        <end position="485"/>
    </location>
</feature>
<evidence type="ECO:0000313" key="9">
    <source>
        <dbReference type="Proteomes" id="UP000243797"/>
    </source>
</evidence>
<evidence type="ECO:0000256" key="3">
    <source>
        <dbReference type="ARBA" id="ARBA00022989"/>
    </source>
</evidence>
<feature type="transmembrane region" description="Helical" evidence="6">
    <location>
        <begin position="158"/>
        <end position="181"/>
    </location>
</feature>
<evidence type="ECO:0000313" key="8">
    <source>
        <dbReference type="EMBL" id="PNS16006.1"/>
    </source>
</evidence>
<keyword evidence="9" id="KW-1185">Reference proteome</keyword>
<dbReference type="InterPro" id="IPR022596">
    <property type="entry name" value="GPR1/2/3_C"/>
</dbReference>
<evidence type="ECO:0000259" key="7">
    <source>
        <dbReference type="Pfam" id="PF11970"/>
    </source>
</evidence>
<dbReference type="Proteomes" id="UP000243797">
    <property type="component" value="Unassembled WGS sequence"/>
</dbReference>
<dbReference type="EMBL" id="NKHZ01000060">
    <property type="protein sequence ID" value="PNS16006.1"/>
    <property type="molecule type" value="Genomic_DNA"/>
</dbReference>
<feature type="transmembrane region" description="Helical" evidence="6">
    <location>
        <begin position="124"/>
        <end position="146"/>
    </location>
</feature>
<dbReference type="GO" id="GO:0005886">
    <property type="term" value="C:plasma membrane"/>
    <property type="evidence" value="ECO:0007669"/>
    <property type="project" value="TreeGrafter"/>
</dbReference>
<proteinExistence type="predicted"/>
<feature type="transmembrane region" description="Helical" evidence="6">
    <location>
        <begin position="261"/>
        <end position="280"/>
    </location>
</feature>
<feature type="transmembrane region" description="Helical" evidence="6">
    <location>
        <begin position="83"/>
        <end position="104"/>
    </location>
</feature>
<reference evidence="8 9" key="1">
    <citation type="submission" date="2017-06" db="EMBL/GenBank/DDBJ databases">
        <title>Draft genome sequence of a variant of Elsinoe murrayae.</title>
        <authorList>
            <person name="Cheng Q."/>
        </authorList>
    </citation>
    <scope>NUCLEOTIDE SEQUENCE [LARGE SCALE GENOMIC DNA]</scope>
    <source>
        <strain evidence="8 9">CQ-2017a</strain>
    </source>
</reference>
<dbReference type="Gene3D" id="1.20.1070.10">
    <property type="entry name" value="Rhodopsin 7-helix transmembrane proteins"/>
    <property type="match status" value="1"/>
</dbReference>
<feature type="transmembrane region" description="Helical" evidence="6">
    <location>
        <begin position="41"/>
        <end position="63"/>
    </location>
</feature>
<dbReference type="PANTHER" id="PTHR23112:SF37">
    <property type="entry name" value="G PROTEIN-COUPLED RECEPTOR GPR1"/>
    <property type="match status" value="1"/>
</dbReference>
<protein>
    <recommendedName>
        <fullName evidence="7">G protein-coupled receptor GPR1/2/3 C-terminal domain-containing protein</fullName>
    </recommendedName>
</protein>
<feature type="compositionally biased region" description="Basic and acidic residues" evidence="5">
    <location>
        <begin position="424"/>
        <end position="434"/>
    </location>
</feature>
<feature type="compositionally biased region" description="Basic and acidic residues" evidence="5">
    <location>
        <begin position="448"/>
        <end position="457"/>
    </location>
</feature>